<accession>A0ABV6RUH1</accession>
<evidence type="ECO:0000313" key="3">
    <source>
        <dbReference type="Proteomes" id="UP001589896"/>
    </source>
</evidence>
<sequence>MLTNRAASRHGTRSSQLLCAMSARLRRVSAGSADGCCCGEARLAVDAAPDDAPRHGSKIEEDRLKTRAAKTTARRAIGAQLSGNAERQIGMGPDPFEAVVKLRASNDLAARSGTQTAVTRVDYGLVAHARPQTASKRVAKPGADHSACEGTDYAAKRARHETRSAQAERPYQRAESGRSLHCLFHELPPGSARQALPPTLDSQSWSNRESC</sequence>
<dbReference type="Proteomes" id="UP001589896">
    <property type="component" value="Unassembled WGS sequence"/>
</dbReference>
<feature type="region of interest" description="Disordered" evidence="1">
    <location>
        <begin position="156"/>
        <end position="211"/>
    </location>
</feature>
<reference evidence="2 3" key="1">
    <citation type="submission" date="2024-09" db="EMBL/GenBank/DDBJ databases">
        <authorList>
            <person name="Sun Q."/>
            <person name="Mori K."/>
        </authorList>
    </citation>
    <scope>NUCLEOTIDE SEQUENCE [LARGE SCALE GENOMIC DNA]</scope>
    <source>
        <strain evidence="2 3">KCTC 23076</strain>
    </source>
</reference>
<dbReference type="EMBL" id="JBHLTG010000004">
    <property type="protein sequence ID" value="MFC0679558.1"/>
    <property type="molecule type" value="Genomic_DNA"/>
</dbReference>
<comment type="caution">
    <text evidence="2">The sequence shown here is derived from an EMBL/GenBank/DDBJ whole genome shotgun (WGS) entry which is preliminary data.</text>
</comment>
<keyword evidence="3" id="KW-1185">Reference proteome</keyword>
<name>A0ABV6RUH1_9GAMM</name>
<evidence type="ECO:0000313" key="2">
    <source>
        <dbReference type="EMBL" id="MFC0679558.1"/>
    </source>
</evidence>
<dbReference type="RefSeq" id="WP_386670459.1">
    <property type="nucleotide sequence ID" value="NZ_JBHLTG010000004.1"/>
</dbReference>
<organism evidence="2 3">
    <name type="scientific">Lysobacter korlensis</name>
    <dbReference type="NCBI Taxonomy" id="553636"/>
    <lineage>
        <taxon>Bacteria</taxon>
        <taxon>Pseudomonadati</taxon>
        <taxon>Pseudomonadota</taxon>
        <taxon>Gammaproteobacteria</taxon>
        <taxon>Lysobacterales</taxon>
        <taxon>Lysobacteraceae</taxon>
        <taxon>Lysobacter</taxon>
    </lineage>
</organism>
<proteinExistence type="predicted"/>
<evidence type="ECO:0000256" key="1">
    <source>
        <dbReference type="SAM" id="MobiDB-lite"/>
    </source>
</evidence>
<gene>
    <name evidence="2" type="ORF">ACFFGH_17110</name>
</gene>
<feature type="compositionally biased region" description="Polar residues" evidence="1">
    <location>
        <begin position="200"/>
        <end position="211"/>
    </location>
</feature>
<protein>
    <submittedName>
        <fullName evidence="2">Uncharacterized protein</fullName>
    </submittedName>
</protein>